<gene>
    <name evidence="1" type="ORF">DERYTH_LOCUS27190</name>
</gene>
<feature type="non-terminal residue" evidence="1">
    <location>
        <position position="1"/>
    </location>
</feature>
<keyword evidence="2" id="KW-1185">Reference proteome</keyword>
<comment type="caution">
    <text evidence="1">The sequence shown here is derived from an EMBL/GenBank/DDBJ whole genome shotgun (WGS) entry which is preliminary data.</text>
</comment>
<sequence>DDLHSKLKKSQDLLDKGLKNKQKIEVLQKKHASLEMEYYHKSEEY</sequence>
<dbReference type="EMBL" id="CAJVPY010061218">
    <property type="protein sequence ID" value="CAG8821786.1"/>
    <property type="molecule type" value="Genomic_DNA"/>
</dbReference>
<evidence type="ECO:0000313" key="1">
    <source>
        <dbReference type="EMBL" id="CAG8821786.1"/>
    </source>
</evidence>
<organism evidence="1 2">
    <name type="scientific">Dentiscutata erythropus</name>
    <dbReference type="NCBI Taxonomy" id="1348616"/>
    <lineage>
        <taxon>Eukaryota</taxon>
        <taxon>Fungi</taxon>
        <taxon>Fungi incertae sedis</taxon>
        <taxon>Mucoromycota</taxon>
        <taxon>Glomeromycotina</taxon>
        <taxon>Glomeromycetes</taxon>
        <taxon>Diversisporales</taxon>
        <taxon>Gigasporaceae</taxon>
        <taxon>Dentiscutata</taxon>
    </lineage>
</organism>
<protein>
    <submittedName>
        <fullName evidence="1">2329_t:CDS:1</fullName>
    </submittedName>
</protein>
<name>A0A9N9KCY2_9GLOM</name>
<evidence type="ECO:0000313" key="2">
    <source>
        <dbReference type="Proteomes" id="UP000789405"/>
    </source>
</evidence>
<accession>A0A9N9KCY2</accession>
<reference evidence="1" key="1">
    <citation type="submission" date="2021-06" db="EMBL/GenBank/DDBJ databases">
        <authorList>
            <person name="Kallberg Y."/>
            <person name="Tangrot J."/>
            <person name="Rosling A."/>
        </authorList>
    </citation>
    <scope>NUCLEOTIDE SEQUENCE</scope>
    <source>
        <strain evidence="1">MA453B</strain>
    </source>
</reference>
<dbReference type="AlphaFoldDB" id="A0A9N9KCY2"/>
<dbReference type="Proteomes" id="UP000789405">
    <property type="component" value="Unassembled WGS sequence"/>
</dbReference>
<proteinExistence type="predicted"/>